<dbReference type="RefSeq" id="WP_062622435.1">
    <property type="nucleotide sequence ID" value="NZ_JRWG01000006.1"/>
</dbReference>
<gene>
    <name evidence="1" type="ORF">LS48_10150</name>
</gene>
<dbReference type="InterPro" id="IPR029058">
    <property type="entry name" value="AB_hydrolase_fold"/>
</dbReference>
<dbReference type="PATRIC" id="fig|1548749.3.peg.2135"/>
<dbReference type="PANTHER" id="PTHR48098">
    <property type="entry name" value="ENTEROCHELIN ESTERASE-RELATED"/>
    <property type="match status" value="1"/>
</dbReference>
<dbReference type="Proteomes" id="UP000070138">
    <property type="component" value="Unassembled WGS sequence"/>
</dbReference>
<dbReference type="SUPFAM" id="SSF48452">
    <property type="entry name" value="TPR-like"/>
    <property type="match status" value="1"/>
</dbReference>
<dbReference type="SUPFAM" id="SSF53474">
    <property type="entry name" value="alpha/beta-Hydrolases"/>
    <property type="match status" value="1"/>
</dbReference>
<reference evidence="1 2" key="2">
    <citation type="journal article" date="2016" name="Int. J. Syst. Evol. Microbiol.">
        <title>Vitellibacter aquimaris sp. nov., a marine bacterium isolated from seawater.</title>
        <authorList>
            <person name="Thevarajoo S."/>
            <person name="Selvaratnam C."/>
            <person name="Goh K.M."/>
            <person name="Hong K.W."/>
            <person name="Chan X.Y."/>
            <person name="Chan K.G."/>
            <person name="Chong C.S."/>
        </authorList>
    </citation>
    <scope>NUCLEOTIDE SEQUENCE [LARGE SCALE GENOMIC DNA]</scope>
    <source>
        <strain evidence="1 2">D-24</strain>
    </source>
</reference>
<dbReference type="AlphaFoldDB" id="A0A137RG47"/>
<dbReference type="InterPro" id="IPR011990">
    <property type="entry name" value="TPR-like_helical_dom_sf"/>
</dbReference>
<reference evidence="2" key="1">
    <citation type="submission" date="2014-10" db="EMBL/GenBank/DDBJ databases">
        <title>Genome sequencing of Vitellibacter sp. D-24.</title>
        <authorList>
            <person name="Thevarajoo S."/>
            <person name="Selvaratnam C."/>
            <person name="Goh K.M."/>
            <person name="Chong C.S."/>
        </authorList>
    </citation>
    <scope>NUCLEOTIDE SEQUENCE [LARGE SCALE GENOMIC DNA]</scope>
    <source>
        <strain evidence="2">D-24</strain>
    </source>
</reference>
<proteinExistence type="predicted"/>
<dbReference type="Gene3D" id="1.25.40.10">
    <property type="entry name" value="Tetratricopeptide repeat domain"/>
    <property type="match status" value="1"/>
</dbReference>
<name>A0A137RG47_9FLAO</name>
<dbReference type="STRING" id="1548749.LS48_10150"/>
<accession>A0A137RG47</accession>
<dbReference type="Pfam" id="PF00756">
    <property type="entry name" value="Esterase"/>
    <property type="match status" value="1"/>
</dbReference>
<protein>
    <submittedName>
        <fullName evidence="1">Uncharacterized protein</fullName>
    </submittedName>
</protein>
<dbReference type="InterPro" id="IPR050583">
    <property type="entry name" value="Mycobacterial_A85_antigen"/>
</dbReference>
<evidence type="ECO:0000313" key="2">
    <source>
        <dbReference type="Proteomes" id="UP000070138"/>
    </source>
</evidence>
<organism evidence="1 2">
    <name type="scientific">Aequorivita aquimaris</name>
    <dbReference type="NCBI Taxonomy" id="1548749"/>
    <lineage>
        <taxon>Bacteria</taxon>
        <taxon>Pseudomonadati</taxon>
        <taxon>Bacteroidota</taxon>
        <taxon>Flavobacteriia</taxon>
        <taxon>Flavobacteriales</taxon>
        <taxon>Flavobacteriaceae</taxon>
        <taxon>Aequorivita</taxon>
    </lineage>
</organism>
<dbReference type="EMBL" id="JRWG01000006">
    <property type="protein sequence ID" value="KXN98453.1"/>
    <property type="molecule type" value="Genomic_DNA"/>
</dbReference>
<evidence type="ECO:0000313" key="1">
    <source>
        <dbReference type="EMBL" id="KXN98453.1"/>
    </source>
</evidence>
<dbReference type="Gene3D" id="3.40.50.1820">
    <property type="entry name" value="alpha/beta hydrolase"/>
    <property type="match status" value="1"/>
</dbReference>
<dbReference type="Pfam" id="PF14559">
    <property type="entry name" value="TPR_19"/>
    <property type="match status" value="1"/>
</dbReference>
<dbReference type="InterPro" id="IPR000801">
    <property type="entry name" value="Esterase-like"/>
</dbReference>
<comment type="caution">
    <text evidence="1">The sequence shown here is derived from an EMBL/GenBank/DDBJ whole genome shotgun (WGS) entry which is preliminary data.</text>
</comment>
<dbReference type="OrthoDB" id="9784036at2"/>
<keyword evidence="2" id="KW-1185">Reference proteome</keyword>
<dbReference type="PANTHER" id="PTHR48098:SF6">
    <property type="entry name" value="FERRI-BACILLIBACTIN ESTERASE BESA"/>
    <property type="match status" value="1"/>
</dbReference>
<sequence>MGKRLLIYFLLFFVLQNGFSQEISIGKRDKVYSEILQQDREFSVYFPPSYNIAVNQKYPVLYILDGDYNFQYVAGFLELQGGISEVIPEMILVAISGKGTAEYRKNCKPKIEGMGDSGNAEEMARFIEKELIPYVNKNYKAADYKILGGHSVGGIFVINTAINHPDLFNDYIAISPALWWGKNTMENVMENTWGKTGSTSASVYISLANEQGMGVNEFIKKIPKNMMDKNIHFQEFPNEIHNSVGLPTYKWALGDIFKNWYVKEEYFGSAEALKNHYSEVKKQYGSIFNIPYTIVGNTHYMLQKNEKERAKVQAVLKELNPNALVLFNTYRAGKILADKKYEEAENLLNEALTINPNNFDSYNVLAKIKMANGNAAEANETINKAINLANQQQARQWQINELLETKAEIDKKP</sequence>